<reference evidence="2 3" key="1">
    <citation type="submission" date="2020-06" db="EMBL/GenBank/DDBJ databases">
        <title>Genome sequence of Rhizobium sp strain ADMK78.</title>
        <authorList>
            <person name="Rahi P."/>
        </authorList>
    </citation>
    <scope>NUCLEOTIDE SEQUENCE [LARGE SCALE GENOMIC DNA]</scope>
    <source>
        <strain evidence="2 3">ADMK78</strain>
    </source>
</reference>
<protein>
    <submittedName>
        <fullName evidence="2">Uncharacterized protein</fullName>
    </submittedName>
</protein>
<evidence type="ECO:0000313" key="3">
    <source>
        <dbReference type="Proteomes" id="UP000308530"/>
    </source>
</evidence>
<dbReference type="EMBL" id="CP058350">
    <property type="protein sequence ID" value="QLF71075.1"/>
    <property type="molecule type" value="Genomic_DNA"/>
</dbReference>
<keyword evidence="1" id="KW-0732">Signal</keyword>
<dbReference type="Proteomes" id="UP000308530">
    <property type="component" value="Chromosome"/>
</dbReference>
<name>A0ABX6QRB6_9HYPH</name>
<gene>
    <name evidence="2" type="ORF">FE840_016790</name>
</gene>
<feature type="signal peptide" evidence="1">
    <location>
        <begin position="1"/>
        <end position="18"/>
    </location>
</feature>
<proteinExistence type="predicted"/>
<organism evidence="2 3">
    <name type="scientific">Peteryoungia desertarenae</name>
    <dbReference type="NCBI Taxonomy" id="1813451"/>
    <lineage>
        <taxon>Bacteria</taxon>
        <taxon>Pseudomonadati</taxon>
        <taxon>Pseudomonadota</taxon>
        <taxon>Alphaproteobacteria</taxon>
        <taxon>Hyphomicrobiales</taxon>
        <taxon>Rhizobiaceae</taxon>
        <taxon>Peteryoungia</taxon>
    </lineage>
</organism>
<evidence type="ECO:0000256" key="1">
    <source>
        <dbReference type="SAM" id="SignalP"/>
    </source>
</evidence>
<feature type="chain" id="PRO_5046365809" evidence="1">
    <location>
        <begin position="19"/>
        <end position="121"/>
    </location>
</feature>
<accession>A0ABX6QRB6</accession>
<dbReference type="RefSeq" id="WP_138287770.1">
    <property type="nucleotide sequence ID" value="NZ_CP058350.1"/>
</dbReference>
<evidence type="ECO:0000313" key="2">
    <source>
        <dbReference type="EMBL" id="QLF71075.1"/>
    </source>
</evidence>
<keyword evidence="3" id="KW-1185">Reference proteome</keyword>
<sequence>MVSVLVLASLALPGTLKADVLPLGGSFGTADGCLYARTGVPTNEDTLFLLTPNEVATAVSVCQFRKVLASSARGYAVQAACSARDSGEQADIELDIQVSEYDRITVKLAEGASWGPLGRCP</sequence>